<dbReference type="FunFam" id="1.10.10.10:FF:000001">
    <property type="entry name" value="LysR family transcriptional regulator"/>
    <property type="match status" value="1"/>
</dbReference>
<gene>
    <name evidence="7" type="primary">nhaR</name>
    <name evidence="7" type="ORF">ENSA5_46200</name>
</gene>
<evidence type="ECO:0000256" key="2">
    <source>
        <dbReference type="ARBA" id="ARBA00023015"/>
    </source>
</evidence>
<dbReference type="PRINTS" id="PR00039">
    <property type="entry name" value="HTHLYSR"/>
</dbReference>
<dbReference type="Pfam" id="PF00126">
    <property type="entry name" value="HTH_1"/>
    <property type="match status" value="1"/>
</dbReference>
<feature type="domain" description="HTH lysR-type" evidence="6">
    <location>
        <begin position="5"/>
        <end position="62"/>
    </location>
</feature>
<dbReference type="InterPro" id="IPR036388">
    <property type="entry name" value="WH-like_DNA-bd_sf"/>
</dbReference>
<dbReference type="InterPro" id="IPR005119">
    <property type="entry name" value="LysR_subst-bd"/>
</dbReference>
<dbReference type="SUPFAM" id="SSF46785">
    <property type="entry name" value="Winged helix' DNA-binding domain"/>
    <property type="match status" value="1"/>
</dbReference>
<protein>
    <submittedName>
        <fullName evidence="7">Transcriptional activator protein NhaR</fullName>
    </submittedName>
</protein>
<evidence type="ECO:0000313" key="8">
    <source>
        <dbReference type="Proteomes" id="UP000237968"/>
    </source>
</evidence>
<dbReference type="GO" id="GO:0003677">
    <property type="term" value="F:DNA binding"/>
    <property type="evidence" value="ECO:0007669"/>
    <property type="project" value="UniProtKB-KW"/>
</dbReference>
<dbReference type="RefSeq" id="WP_106393881.1">
    <property type="nucleotide sequence ID" value="NZ_PVNK01000200.1"/>
</dbReference>
<evidence type="ECO:0000256" key="3">
    <source>
        <dbReference type="ARBA" id="ARBA00023125"/>
    </source>
</evidence>
<comment type="caution">
    <text evidence="7">The sequence shown here is derived from an EMBL/GenBank/DDBJ whole genome shotgun (WGS) entry which is preliminary data.</text>
</comment>
<dbReference type="InterPro" id="IPR036390">
    <property type="entry name" value="WH_DNA-bd_sf"/>
</dbReference>
<evidence type="ECO:0000256" key="5">
    <source>
        <dbReference type="ARBA" id="ARBA00023163"/>
    </source>
</evidence>
<keyword evidence="4" id="KW-0010">Activator</keyword>
<evidence type="ECO:0000256" key="1">
    <source>
        <dbReference type="ARBA" id="ARBA00009437"/>
    </source>
</evidence>
<dbReference type="PANTHER" id="PTHR30293:SF2">
    <property type="entry name" value="TRANSCRIPTIONAL ACTIVATOR PROTEIN NHAR"/>
    <property type="match status" value="1"/>
</dbReference>
<proteinExistence type="inferred from homology"/>
<keyword evidence="8" id="KW-1185">Reference proteome</keyword>
<keyword evidence="2" id="KW-0805">Transcription regulation</keyword>
<name>A0A2S9XJC9_9BACT</name>
<dbReference type="GO" id="GO:0003700">
    <property type="term" value="F:DNA-binding transcription factor activity"/>
    <property type="evidence" value="ECO:0007669"/>
    <property type="project" value="InterPro"/>
</dbReference>
<dbReference type="GO" id="GO:2000142">
    <property type="term" value="P:regulation of DNA-templated transcription initiation"/>
    <property type="evidence" value="ECO:0007669"/>
    <property type="project" value="TreeGrafter"/>
</dbReference>
<dbReference type="EMBL" id="PVNK01000200">
    <property type="protein sequence ID" value="PRP92952.1"/>
    <property type="molecule type" value="Genomic_DNA"/>
</dbReference>
<dbReference type="Gene3D" id="3.40.190.290">
    <property type="match status" value="1"/>
</dbReference>
<dbReference type="Proteomes" id="UP000237968">
    <property type="component" value="Unassembled WGS sequence"/>
</dbReference>
<dbReference type="AlphaFoldDB" id="A0A2S9XJC9"/>
<evidence type="ECO:0000256" key="4">
    <source>
        <dbReference type="ARBA" id="ARBA00023159"/>
    </source>
</evidence>
<keyword evidence="3" id="KW-0238">DNA-binding</keyword>
<sequence>MEGWINYHHLLYFWMVAKEGSMAEAAKRLRVSQPTISTQIRTLERALDVQLFDRSGRRLVLTEVGQVAFRYAEDIFSLGREMVDVLHQRPTGRPLRMVVGVTYVIPKLVAYRLLMPAMSLPEGLHVVCREDRFDRLLGQLSRHELDLVLSDVPLGPEISVKAYNHLLGTSGMTFFAAPALAAKYRRAFPGSLDGAPFLLPLPGSSARRELDRWFDKQGLRPEVVGQFDDSALLKVFGQRGVGVFAGPSVIEKEIKHDYGVRVVGRTDAIQERFYAITVARRLEHPGVVAISDSAKTTLFG</sequence>
<dbReference type="NCBIfam" id="NF008284">
    <property type="entry name" value="PRK11062.1"/>
    <property type="match status" value="1"/>
</dbReference>
<keyword evidence="5" id="KW-0804">Transcription</keyword>
<dbReference type="Pfam" id="PF03466">
    <property type="entry name" value="LysR_substrate"/>
    <property type="match status" value="1"/>
</dbReference>
<dbReference type="PANTHER" id="PTHR30293">
    <property type="entry name" value="TRANSCRIPTIONAL REGULATORY PROTEIN NAC-RELATED"/>
    <property type="match status" value="1"/>
</dbReference>
<dbReference type="InterPro" id="IPR000847">
    <property type="entry name" value="LysR_HTH_N"/>
</dbReference>
<dbReference type="PROSITE" id="PS50931">
    <property type="entry name" value="HTH_LYSR"/>
    <property type="match status" value="1"/>
</dbReference>
<comment type="similarity">
    <text evidence="1">Belongs to the LysR transcriptional regulatory family.</text>
</comment>
<accession>A0A2S9XJC9</accession>
<reference evidence="7 8" key="1">
    <citation type="submission" date="2018-03" db="EMBL/GenBank/DDBJ databases">
        <title>Draft Genome Sequences of the Obligatory Marine Myxobacteria Enhygromyxa salina SWB005.</title>
        <authorList>
            <person name="Poehlein A."/>
            <person name="Moghaddam J.A."/>
            <person name="Harms H."/>
            <person name="Alanjari M."/>
            <person name="Koenig G.M."/>
            <person name="Daniel R."/>
            <person name="Schaeberle T.F."/>
        </authorList>
    </citation>
    <scope>NUCLEOTIDE SEQUENCE [LARGE SCALE GENOMIC DNA]</scope>
    <source>
        <strain evidence="7 8">SWB005</strain>
    </source>
</reference>
<dbReference type="OrthoDB" id="464481at2"/>
<organism evidence="7 8">
    <name type="scientific">Enhygromyxa salina</name>
    <dbReference type="NCBI Taxonomy" id="215803"/>
    <lineage>
        <taxon>Bacteria</taxon>
        <taxon>Pseudomonadati</taxon>
        <taxon>Myxococcota</taxon>
        <taxon>Polyangia</taxon>
        <taxon>Nannocystales</taxon>
        <taxon>Nannocystaceae</taxon>
        <taxon>Enhygromyxa</taxon>
    </lineage>
</organism>
<evidence type="ECO:0000259" key="6">
    <source>
        <dbReference type="PROSITE" id="PS50931"/>
    </source>
</evidence>
<dbReference type="Gene3D" id="1.10.10.10">
    <property type="entry name" value="Winged helix-like DNA-binding domain superfamily/Winged helix DNA-binding domain"/>
    <property type="match status" value="1"/>
</dbReference>
<evidence type="ECO:0000313" key="7">
    <source>
        <dbReference type="EMBL" id="PRP92952.1"/>
    </source>
</evidence>
<dbReference type="SUPFAM" id="SSF53850">
    <property type="entry name" value="Periplasmic binding protein-like II"/>
    <property type="match status" value="1"/>
</dbReference>